<dbReference type="eggNOG" id="ENOG5033DPU">
    <property type="taxonomic scope" value="Bacteria"/>
</dbReference>
<proteinExistence type="predicted"/>
<evidence type="ECO:0000313" key="3">
    <source>
        <dbReference type="Proteomes" id="UP000028712"/>
    </source>
</evidence>
<reference evidence="1 3" key="1">
    <citation type="submission" date="2014-07" db="EMBL/GenBank/DDBJ databases">
        <title>Genome of Flavobacterium hydatis DSM 2063.</title>
        <authorList>
            <person name="Pipes S.E."/>
            <person name="Stropko S.J."/>
            <person name="Newman J.D."/>
        </authorList>
    </citation>
    <scope>NUCLEOTIDE SEQUENCE [LARGE SCALE GENOMIC DNA]</scope>
    <source>
        <strain evidence="1 3">DSM 2063</strain>
    </source>
</reference>
<dbReference type="Proteomes" id="UP000198424">
    <property type="component" value="Unassembled WGS sequence"/>
</dbReference>
<accession>A0A086A3E4</accession>
<keyword evidence="4" id="KW-1185">Reference proteome</keyword>
<dbReference type="AlphaFoldDB" id="A0A086A3E4"/>
<evidence type="ECO:0000313" key="2">
    <source>
        <dbReference type="EMBL" id="OXA97870.1"/>
    </source>
</evidence>
<protein>
    <submittedName>
        <fullName evidence="1">Uncharacterized protein</fullName>
    </submittedName>
</protein>
<comment type="caution">
    <text evidence="1">The sequence shown here is derived from an EMBL/GenBank/DDBJ whole genome shotgun (WGS) entry which is preliminary data.</text>
</comment>
<evidence type="ECO:0000313" key="1">
    <source>
        <dbReference type="EMBL" id="KFF11208.1"/>
    </source>
</evidence>
<dbReference type="EMBL" id="MUGY01000002">
    <property type="protein sequence ID" value="OXA97870.1"/>
    <property type="molecule type" value="Genomic_DNA"/>
</dbReference>
<gene>
    <name evidence="2" type="ORF">B0A62_03160</name>
    <name evidence="1" type="ORF">IW20_19920</name>
</gene>
<dbReference type="OrthoDB" id="6915852at2"/>
<dbReference type="EMBL" id="JPRM01000036">
    <property type="protein sequence ID" value="KFF11208.1"/>
    <property type="molecule type" value="Genomic_DNA"/>
</dbReference>
<sequence>MEDNNTEDIYFKDYEIEIASDVNERDGIGVKIYKDENQLIEIFRDDTQKSYTVSFYKKDLPLEFVEKAIELFKKVIPQEFINYEELE</sequence>
<evidence type="ECO:0000313" key="4">
    <source>
        <dbReference type="Proteomes" id="UP000198424"/>
    </source>
</evidence>
<dbReference type="Proteomes" id="UP000028712">
    <property type="component" value="Unassembled WGS sequence"/>
</dbReference>
<reference evidence="2 4" key="2">
    <citation type="submission" date="2016-11" db="EMBL/GenBank/DDBJ databases">
        <title>Whole genomes of Flavobacteriaceae.</title>
        <authorList>
            <person name="Stine C."/>
            <person name="Li C."/>
            <person name="Tadesse D."/>
        </authorList>
    </citation>
    <scope>NUCLEOTIDE SEQUENCE [LARGE SCALE GENOMIC DNA]</scope>
    <source>
        <strain evidence="2 4">ATCC 29551</strain>
    </source>
</reference>
<organism evidence="1 3">
    <name type="scientific">Flavobacterium hydatis</name>
    <name type="common">Cytophaga aquatilis</name>
    <dbReference type="NCBI Taxonomy" id="991"/>
    <lineage>
        <taxon>Bacteria</taxon>
        <taxon>Pseudomonadati</taxon>
        <taxon>Bacteroidota</taxon>
        <taxon>Flavobacteriia</taxon>
        <taxon>Flavobacteriales</taxon>
        <taxon>Flavobacteriaceae</taxon>
        <taxon>Flavobacterium</taxon>
    </lineage>
</organism>
<name>A0A086A3E4_FLAHY</name>